<organism evidence="1">
    <name type="scientific">Anguilla anguilla</name>
    <name type="common">European freshwater eel</name>
    <name type="synonym">Muraena anguilla</name>
    <dbReference type="NCBI Taxonomy" id="7936"/>
    <lineage>
        <taxon>Eukaryota</taxon>
        <taxon>Metazoa</taxon>
        <taxon>Chordata</taxon>
        <taxon>Craniata</taxon>
        <taxon>Vertebrata</taxon>
        <taxon>Euteleostomi</taxon>
        <taxon>Actinopterygii</taxon>
        <taxon>Neopterygii</taxon>
        <taxon>Teleostei</taxon>
        <taxon>Anguilliformes</taxon>
        <taxon>Anguillidae</taxon>
        <taxon>Anguilla</taxon>
    </lineage>
</organism>
<reference evidence="1" key="1">
    <citation type="submission" date="2014-11" db="EMBL/GenBank/DDBJ databases">
        <authorList>
            <person name="Amaro Gonzalez C."/>
        </authorList>
    </citation>
    <scope>NUCLEOTIDE SEQUENCE</scope>
</reference>
<sequence length="47" mass="5731">MWQTSVQKLWLKWMEMFLSNSRGQIRTCGNRNKSVSVNKNKRHNYLM</sequence>
<protein>
    <submittedName>
        <fullName evidence="1">Uncharacterized protein</fullName>
    </submittedName>
</protein>
<proteinExistence type="predicted"/>
<evidence type="ECO:0000313" key="1">
    <source>
        <dbReference type="EMBL" id="JAH89534.1"/>
    </source>
</evidence>
<name>A0A0E9WGM0_ANGAN</name>
<dbReference type="EMBL" id="GBXM01019043">
    <property type="protein sequence ID" value="JAH89534.1"/>
    <property type="molecule type" value="Transcribed_RNA"/>
</dbReference>
<reference evidence="1" key="2">
    <citation type="journal article" date="2015" name="Fish Shellfish Immunol.">
        <title>Early steps in the European eel (Anguilla anguilla)-Vibrio vulnificus interaction in the gills: Role of the RtxA13 toxin.</title>
        <authorList>
            <person name="Callol A."/>
            <person name="Pajuelo D."/>
            <person name="Ebbesson L."/>
            <person name="Teles M."/>
            <person name="MacKenzie S."/>
            <person name="Amaro C."/>
        </authorList>
    </citation>
    <scope>NUCLEOTIDE SEQUENCE</scope>
</reference>
<accession>A0A0E9WGM0</accession>
<dbReference type="AlphaFoldDB" id="A0A0E9WGM0"/>